<reference evidence="1" key="1">
    <citation type="submission" date="2023-03" db="EMBL/GenBank/DDBJ databases">
        <title>Massive genome expansion in bonnet fungi (Mycena s.s.) driven by repeated elements and novel gene families across ecological guilds.</title>
        <authorList>
            <consortium name="Lawrence Berkeley National Laboratory"/>
            <person name="Harder C.B."/>
            <person name="Miyauchi S."/>
            <person name="Viragh M."/>
            <person name="Kuo A."/>
            <person name="Thoen E."/>
            <person name="Andreopoulos B."/>
            <person name="Lu D."/>
            <person name="Skrede I."/>
            <person name="Drula E."/>
            <person name="Henrissat B."/>
            <person name="Morin E."/>
            <person name="Kohler A."/>
            <person name="Barry K."/>
            <person name="LaButti K."/>
            <person name="Morin E."/>
            <person name="Salamov A."/>
            <person name="Lipzen A."/>
            <person name="Mereny Z."/>
            <person name="Hegedus B."/>
            <person name="Baldrian P."/>
            <person name="Stursova M."/>
            <person name="Weitz H."/>
            <person name="Taylor A."/>
            <person name="Grigoriev I.V."/>
            <person name="Nagy L.G."/>
            <person name="Martin F."/>
            <person name="Kauserud H."/>
        </authorList>
    </citation>
    <scope>NUCLEOTIDE SEQUENCE</scope>
    <source>
        <strain evidence="1">CBHHK067</strain>
    </source>
</reference>
<proteinExistence type="predicted"/>
<evidence type="ECO:0008006" key="3">
    <source>
        <dbReference type="Google" id="ProtNLM"/>
    </source>
</evidence>
<dbReference type="AlphaFoldDB" id="A0AAD7GH96"/>
<evidence type="ECO:0000313" key="2">
    <source>
        <dbReference type="Proteomes" id="UP001221757"/>
    </source>
</evidence>
<keyword evidence="2" id="KW-1185">Reference proteome</keyword>
<dbReference type="InterPro" id="IPR036514">
    <property type="entry name" value="SGNH_hydro_sf"/>
</dbReference>
<comment type="caution">
    <text evidence="1">The sequence shown here is derived from an EMBL/GenBank/DDBJ whole genome shotgun (WGS) entry which is preliminary data.</text>
</comment>
<organism evidence="1 2">
    <name type="scientific">Mycena rosella</name>
    <name type="common">Pink bonnet</name>
    <name type="synonym">Agaricus rosellus</name>
    <dbReference type="NCBI Taxonomy" id="1033263"/>
    <lineage>
        <taxon>Eukaryota</taxon>
        <taxon>Fungi</taxon>
        <taxon>Dikarya</taxon>
        <taxon>Basidiomycota</taxon>
        <taxon>Agaricomycotina</taxon>
        <taxon>Agaricomycetes</taxon>
        <taxon>Agaricomycetidae</taxon>
        <taxon>Agaricales</taxon>
        <taxon>Marasmiineae</taxon>
        <taxon>Mycenaceae</taxon>
        <taxon>Mycena</taxon>
    </lineage>
</organism>
<protein>
    <recommendedName>
        <fullName evidence="3">SGNH hydrolase-type esterase domain-containing protein</fullName>
    </recommendedName>
</protein>
<dbReference type="EMBL" id="JARKIE010000040">
    <property type="protein sequence ID" value="KAJ7694881.1"/>
    <property type="molecule type" value="Genomic_DNA"/>
</dbReference>
<dbReference type="Proteomes" id="UP001221757">
    <property type="component" value="Unassembled WGS sequence"/>
</dbReference>
<dbReference type="CDD" id="cd00229">
    <property type="entry name" value="SGNH_hydrolase"/>
    <property type="match status" value="1"/>
</dbReference>
<sequence length="307" mass="33244">MLAVSITQPASPNGNPVVETRTLDAEPGMVIKLWDKPIQQQEDGKDEGETISCYVEINLIDWASILEIDGFISDRKEHVERDLTVANHQILFIGDSITCGLALEASDGGQPAPQGILDAFPCRAISILREKHSYPLSLDVVAYPGIPLVGLDNDSGSPLVTGMVDRFFYVSFISGTPWTPQGTPQFICIALGMNDEANDVPPQIFRSTLERFIRTLSATFPSVKAFYVIPPFRDFNEPDAGAIHADLISNPLAVDAHDVRVCGDIASGMTAEHTADGLHPTCSGHNHLAGNLARYLKAQRPPPDSEG</sequence>
<accession>A0AAD7GH96</accession>
<dbReference type="SUPFAM" id="SSF52266">
    <property type="entry name" value="SGNH hydrolase"/>
    <property type="match status" value="1"/>
</dbReference>
<name>A0AAD7GH96_MYCRO</name>
<evidence type="ECO:0000313" key="1">
    <source>
        <dbReference type="EMBL" id="KAJ7694881.1"/>
    </source>
</evidence>
<dbReference type="Gene3D" id="3.40.50.1110">
    <property type="entry name" value="SGNH hydrolase"/>
    <property type="match status" value="1"/>
</dbReference>
<gene>
    <name evidence="1" type="ORF">B0H17DRAFT_1057041</name>
</gene>